<protein>
    <submittedName>
        <fullName evidence="2">Uncharacterized protein</fullName>
    </submittedName>
</protein>
<feature type="region of interest" description="Disordered" evidence="1">
    <location>
        <begin position="127"/>
        <end position="149"/>
    </location>
</feature>
<dbReference type="AlphaFoldDB" id="A0A7S3AN39"/>
<accession>A0A7S3AN39</accession>
<evidence type="ECO:0000256" key="1">
    <source>
        <dbReference type="SAM" id="MobiDB-lite"/>
    </source>
</evidence>
<proteinExistence type="predicted"/>
<organism evidence="2">
    <name type="scientific">Haptolina ericina</name>
    <dbReference type="NCBI Taxonomy" id="156174"/>
    <lineage>
        <taxon>Eukaryota</taxon>
        <taxon>Haptista</taxon>
        <taxon>Haptophyta</taxon>
        <taxon>Prymnesiophyceae</taxon>
        <taxon>Prymnesiales</taxon>
        <taxon>Prymnesiaceae</taxon>
        <taxon>Haptolina</taxon>
    </lineage>
</organism>
<gene>
    <name evidence="2" type="ORF">HERI1096_LOCUS8362</name>
</gene>
<evidence type="ECO:0000313" key="2">
    <source>
        <dbReference type="EMBL" id="CAE0107703.1"/>
    </source>
</evidence>
<name>A0A7S3AN39_9EUKA</name>
<dbReference type="EMBL" id="HBHX01014938">
    <property type="protein sequence ID" value="CAE0107703.1"/>
    <property type="molecule type" value="Transcribed_RNA"/>
</dbReference>
<sequence length="249" mass="28385">MFPDKNDLPGNSDPNEKRVSMALATHALAFQITSLGRGGRRLQRVVGVHAVRDCTADLLNDLVWETIGHLVQPWRKLFFISDPAHALKKPANNWEKSTELGCRNLLLPDPIVRAILDQVHQPLAETRAQTRARTARRKQQGGEETNPIANAAARTEGEETFIYMMGRIYEHMTDHKPYMAKSAREIERDARVIELRFLLKIQLHFDLQLEIEGFLGLLHDQVERHGSVALLPRKLSQDTLESLFGCRRE</sequence>
<reference evidence="2" key="1">
    <citation type="submission" date="2021-01" db="EMBL/GenBank/DDBJ databases">
        <authorList>
            <person name="Corre E."/>
            <person name="Pelletier E."/>
            <person name="Niang G."/>
            <person name="Scheremetjew M."/>
            <person name="Finn R."/>
            <person name="Kale V."/>
            <person name="Holt S."/>
            <person name="Cochrane G."/>
            <person name="Meng A."/>
            <person name="Brown T."/>
            <person name="Cohen L."/>
        </authorList>
    </citation>
    <scope>NUCLEOTIDE SEQUENCE</scope>
    <source>
        <strain evidence="2">CCMP281</strain>
    </source>
</reference>